<comment type="caution">
    <text evidence="2">The sequence shown here is derived from an EMBL/GenBank/DDBJ whole genome shotgun (WGS) entry which is preliminary data.</text>
</comment>
<evidence type="ECO:0000313" key="3">
    <source>
        <dbReference type="Proteomes" id="UP001153387"/>
    </source>
</evidence>
<dbReference type="EMBL" id="JAPDHZ010000006">
    <property type="protein sequence ID" value="MDG0794145.1"/>
    <property type="molecule type" value="Genomic_DNA"/>
</dbReference>
<keyword evidence="3" id="KW-1185">Reference proteome</keyword>
<feature type="domain" description="MalT-like winged helix" evidence="1">
    <location>
        <begin position="109"/>
        <end position="192"/>
    </location>
</feature>
<evidence type="ECO:0000259" key="1">
    <source>
        <dbReference type="Pfam" id="PF25873"/>
    </source>
</evidence>
<protein>
    <recommendedName>
        <fullName evidence="1">MalT-like winged helix domain-containing protein</fullName>
    </recommendedName>
</protein>
<name>A0A9X4KR25_9BACL</name>
<organism evidence="2 3">
    <name type="scientific">Cohnella ginsengisoli</name>
    <dbReference type="NCBI Taxonomy" id="425004"/>
    <lineage>
        <taxon>Bacteria</taxon>
        <taxon>Bacillati</taxon>
        <taxon>Bacillota</taxon>
        <taxon>Bacilli</taxon>
        <taxon>Bacillales</taxon>
        <taxon>Paenibacillaceae</taxon>
        <taxon>Cohnella</taxon>
    </lineage>
</organism>
<dbReference type="Pfam" id="PF25873">
    <property type="entry name" value="WHD_MalT"/>
    <property type="match status" value="1"/>
</dbReference>
<reference evidence="2 3" key="1">
    <citation type="submission" date="2022-10" db="EMBL/GenBank/DDBJ databases">
        <title>Comparative genomic analysis of Cohnella hashimotonis sp. nov., isolated from the International Space Station.</title>
        <authorList>
            <person name="Simpson A."/>
            <person name="Venkateswaran K."/>
        </authorList>
    </citation>
    <scope>NUCLEOTIDE SEQUENCE [LARGE SCALE GENOMIC DNA]</scope>
    <source>
        <strain evidence="2 3">DSM 18997</strain>
    </source>
</reference>
<sequence>MSYSPPQMHLIIATREDPQLPLSRLRVRGDLTELRAADLRFSAAEAAAFFNEAMGLALSANEITALESRTEGWIAGLQLAALSMRGREDIPAFIRAFAGDNRYIIDYLVEEVLRHQPESMRRFLLQTSILERLSGPLCDAVTGEGEGSARLEALEKGNFFVVPLDDRREWYRYHQLFGEVLAVHLKADQPDRAAVLHRRASLWYEQHGSAADAIRHALAGGRCRASGRPDRTCLA</sequence>
<accession>A0A9X4KR25</accession>
<dbReference type="InterPro" id="IPR059106">
    <property type="entry name" value="WHD_MalT"/>
</dbReference>
<dbReference type="AlphaFoldDB" id="A0A9X4KR25"/>
<dbReference type="Proteomes" id="UP001153387">
    <property type="component" value="Unassembled WGS sequence"/>
</dbReference>
<gene>
    <name evidence="2" type="ORF">OMP38_27410</name>
</gene>
<evidence type="ECO:0000313" key="2">
    <source>
        <dbReference type="EMBL" id="MDG0794145.1"/>
    </source>
</evidence>
<dbReference type="RefSeq" id="WP_277567912.1">
    <property type="nucleotide sequence ID" value="NZ_JAPDHZ010000006.1"/>
</dbReference>
<proteinExistence type="predicted"/>